<evidence type="ECO:0000256" key="13">
    <source>
        <dbReference type="ARBA" id="ARBA00049433"/>
    </source>
</evidence>
<evidence type="ECO:0000256" key="9">
    <source>
        <dbReference type="ARBA" id="ARBA00023004"/>
    </source>
</evidence>
<reference evidence="17" key="1">
    <citation type="journal article" date="2021" name="PeerJ">
        <title>Extensive microbial diversity within the chicken gut microbiome revealed by metagenomics and culture.</title>
        <authorList>
            <person name="Gilroy R."/>
            <person name="Ravi A."/>
            <person name="Getino M."/>
            <person name="Pursley I."/>
            <person name="Horton D.L."/>
            <person name="Alikhan N.F."/>
            <person name="Baker D."/>
            <person name="Gharbi K."/>
            <person name="Hall N."/>
            <person name="Watson M."/>
            <person name="Adriaenssens E.M."/>
            <person name="Foster-Nyarko E."/>
            <person name="Jarju S."/>
            <person name="Secka A."/>
            <person name="Antonio M."/>
            <person name="Oren A."/>
            <person name="Chaudhuri R.R."/>
            <person name="La Ragione R."/>
            <person name="Hildebrand F."/>
            <person name="Pallen M.J."/>
        </authorList>
    </citation>
    <scope>NUCLEOTIDE SEQUENCE</scope>
    <source>
        <strain evidence="17">5925</strain>
    </source>
</reference>
<comment type="caution">
    <text evidence="17">The sequence shown here is derived from an EMBL/GenBank/DDBJ whole genome shotgun (WGS) entry which is preliminary data.</text>
</comment>
<dbReference type="InterPro" id="IPR017938">
    <property type="entry name" value="Riboflavin_synthase-like_b-brl"/>
</dbReference>
<dbReference type="InterPro" id="IPR009050">
    <property type="entry name" value="Globin-like_sf"/>
</dbReference>
<proteinExistence type="inferred from homology"/>
<evidence type="ECO:0000313" key="17">
    <source>
        <dbReference type="EMBL" id="HJD50018.1"/>
    </source>
</evidence>
<name>A0A9D2ZRN2_9CORY</name>
<dbReference type="GO" id="GO:0071949">
    <property type="term" value="F:FAD binding"/>
    <property type="evidence" value="ECO:0007669"/>
    <property type="project" value="TreeGrafter"/>
</dbReference>
<dbReference type="Pfam" id="PF00970">
    <property type="entry name" value="FAD_binding_6"/>
    <property type="match status" value="1"/>
</dbReference>
<evidence type="ECO:0000313" key="18">
    <source>
        <dbReference type="Proteomes" id="UP000823907"/>
    </source>
</evidence>
<dbReference type="PANTHER" id="PTHR43396:SF3">
    <property type="entry name" value="FLAVOHEMOPROTEIN"/>
    <property type="match status" value="1"/>
</dbReference>
<dbReference type="SUPFAM" id="SSF52343">
    <property type="entry name" value="Ferredoxin reductase-like, C-terminal NADP-linked domain"/>
    <property type="match status" value="1"/>
</dbReference>
<dbReference type="GO" id="GO:0008941">
    <property type="term" value="F:nitric oxide dioxygenase NAD(P)H activity"/>
    <property type="evidence" value="ECO:0007669"/>
    <property type="project" value="UniProtKB-EC"/>
</dbReference>
<dbReference type="GO" id="GO:0020037">
    <property type="term" value="F:heme binding"/>
    <property type="evidence" value="ECO:0007669"/>
    <property type="project" value="InterPro"/>
</dbReference>
<feature type="domain" description="FAD-binding FR-type" evidence="16">
    <location>
        <begin position="166"/>
        <end position="270"/>
    </location>
</feature>
<evidence type="ECO:0000256" key="14">
    <source>
        <dbReference type="RuleBase" id="RU000356"/>
    </source>
</evidence>
<dbReference type="SUPFAM" id="SSF63380">
    <property type="entry name" value="Riboflavin synthase domain-like"/>
    <property type="match status" value="1"/>
</dbReference>
<dbReference type="InterPro" id="IPR008333">
    <property type="entry name" value="Cbr1-like_FAD-bd_dom"/>
</dbReference>
<dbReference type="GO" id="GO:0046872">
    <property type="term" value="F:metal ion binding"/>
    <property type="evidence" value="ECO:0007669"/>
    <property type="project" value="UniProtKB-KW"/>
</dbReference>
<dbReference type="GO" id="GO:0046210">
    <property type="term" value="P:nitric oxide catabolic process"/>
    <property type="evidence" value="ECO:0007669"/>
    <property type="project" value="TreeGrafter"/>
</dbReference>
<evidence type="ECO:0000256" key="12">
    <source>
        <dbReference type="ARBA" id="ARBA00048649"/>
    </source>
</evidence>
<dbReference type="Gene3D" id="1.10.490.10">
    <property type="entry name" value="Globins"/>
    <property type="match status" value="1"/>
</dbReference>
<feature type="domain" description="Globin" evidence="15">
    <location>
        <begin position="13"/>
        <end position="154"/>
    </location>
</feature>
<evidence type="ECO:0000256" key="11">
    <source>
        <dbReference type="ARBA" id="ARBA00023027"/>
    </source>
</evidence>
<dbReference type="InterPro" id="IPR001433">
    <property type="entry name" value="OxRdtase_FAD/NAD-bd"/>
</dbReference>
<dbReference type="InterPro" id="IPR039261">
    <property type="entry name" value="FNR_nucleotide-bd"/>
</dbReference>
<dbReference type="InterPro" id="IPR012292">
    <property type="entry name" value="Globin/Proto"/>
</dbReference>
<evidence type="ECO:0000256" key="8">
    <source>
        <dbReference type="ARBA" id="ARBA00022857"/>
    </source>
</evidence>
<accession>A0A9D2ZRN2</accession>
<evidence type="ECO:0000256" key="6">
    <source>
        <dbReference type="ARBA" id="ARBA00022714"/>
    </source>
</evidence>
<organism evidence="17 18">
    <name type="scientific">Candidatus Corynebacterium intestinavium</name>
    <dbReference type="NCBI Taxonomy" id="2838531"/>
    <lineage>
        <taxon>Bacteria</taxon>
        <taxon>Bacillati</taxon>
        <taxon>Actinomycetota</taxon>
        <taxon>Actinomycetes</taxon>
        <taxon>Mycobacteriales</taxon>
        <taxon>Corynebacteriaceae</taxon>
        <taxon>Corynebacterium</taxon>
    </lineage>
</organism>
<comment type="catalytic activity">
    <reaction evidence="13">
        <text>2 nitric oxide + NADPH + 2 O2 = 2 nitrate + NADP(+) + H(+)</text>
        <dbReference type="Rhea" id="RHEA:19465"/>
        <dbReference type="ChEBI" id="CHEBI:15378"/>
        <dbReference type="ChEBI" id="CHEBI:15379"/>
        <dbReference type="ChEBI" id="CHEBI:16480"/>
        <dbReference type="ChEBI" id="CHEBI:17632"/>
        <dbReference type="ChEBI" id="CHEBI:57783"/>
        <dbReference type="ChEBI" id="CHEBI:58349"/>
        <dbReference type="EC" id="1.14.12.17"/>
    </reaction>
</comment>
<dbReference type="GO" id="GO:0005344">
    <property type="term" value="F:oxygen carrier activity"/>
    <property type="evidence" value="ECO:0007669"/>
    <property type="project" value="UniProtKB-KW"/>
</dbReference>
<keyword evidence="14" id="KW-0813">Transport</keyword>
<dbReference type="GO" id="GO:0071500">
    <property type="term" value="P:cellular response to nitrosative stress"/>
    <property type="evidence" value="ECO:0007669"/>
    <property type="project" value="TreeGrafter"/>
</dbReference>
<evidence type="ECO:0000259" key="15">
    <source>
        <dbReference type="PROSITE" id="PS01033"/>
    </source>
</evidence>
<dbReference type="GO" id="GO:0051537">
    <property type="term" value="F:2 iron, 2 sulfur cluster binding"/>
    <property type="evidence" value="ECO:0007669"/>
    <property type="project" value="UniProtKB-KW"/>
</dbReference>
<evidence type="ECO:0000256" key="2">
    <source>
        <dbReference type="ARBA" id="ARBA00006401"/>
    </source>
</evidence>
<evidence type="ECO:0000256" key="7">
    <source>
        <dbReference type="ARBA" id="ARBA00022723"/>
    </source>
</evidence>
<gene>
    <name evidence="17" type="ORF">H9907_08030</name>
</gene>
<dbReference type="InterPro" id="IPR000971">
    <property type="entry name" value="Globin"/>
</dbReference>
<keyword evidence="8" id="KW-0521">NADP</keyword>
<dbReference type="Proteomes" id="UP000823907">
    <property type="component" value="Unassembled WGS sequence"/>
</dbReference>
<dbReference type="SUPFAM" id="SSF46458">
    <property type="entry name" value="Globin-like"/>
    <property type="match status" value="1"/>
</dbReference>
<evidence type="ECO:0000256" key="5">
    <source>
        <dbReference type="ARBA" id="ARBA00022621"/>
    </source>
</evidence>
<protein>
    <recommendedName>
        <fullName evidence="3">nitric oxide dioxygenase</fullName>
        <ecNumber evidence="3">1.14.12.17</ecNumber>
    </recommendedName>
</protein>
<comment type="catalytic activity">
    <reaction evidence="12">
        <text>2 nitric oxide + NADH + 2 O2 = 2 nitrate + NAD(+) + H(+)</text>
        <dbReference type="Rhea" id="RHEA:19469"/>
        <dbReference type="ChEBI" id="CHEBI:15378"/>
        <dbReference type="ChEBI" id="CHEBI:15379"/>
        <dbReference type="ChEBI" id="CHEBI:16480"/>
        <dbReference type="ChEBI" id="CHEBI:17632"/>
        <dbReference type="ChEBI" id="CHEBI:57540"/>
        <dbReference type="ChEBI" id="CHEBI:57945"/>
        <dbReference type="EC" id="1.14.12.17"/>
    </reaction>
</comment>
<dbReference type="FunFam" id="1.10.490.10:FF:000003">
    <property type="entry name" value="Flavohemoprotein"/>
    <property type="match status" value="1"/>
</dbReference>
<evidence type="ECO:0000259" key="16">
    <source>
        <dbReference type="PROSITE" id="PS51384"/>
    </source>
</evidence>
<evidence type="ECO:0000256" key="4">
    <source>
        <dbReference type="ARBA" id="ARBA00022617"/>
    </source>
</evidence>
<dbReference type="CDD" id="cd14782">
    <property type="entry name" value="FHb-globin_2"/>
    <property type="match status" value="1"/>
</dbReference>
<comment type="similarity">
    <text evidence="2">In the C-terminal section; belongs to the flavoprotein pyridine nucleotide cytochrome reductase family.</text>
</comment>
<keyword evidence="9" id="KW-0408">Iron</keyword>
<keyword evidence="4 14" id="KW-0349">Heme</keyword>
<dbReference type="AlphaFoldDB" id="A0A9D2ZRN2"/>
<evidence type="ECO:0000256" key="1">
    <source>
        <dbReference type="ARBA" id="ARBA00001970"/>
    </source>
</evidence>
<dbReference type="PRINTS" id="PR00409">
    <property type="entry name" value="PHDIOXRDTASE"/>
</dbReference>
<evidence type="ECO:0000256" key="3">
    <source>
        <dbReference type="ARBA" id="ARBA00012229"/>
    </source>
</evidence>
<dbReference type="Pfam" id="PF00042">
    <property type="entry name" value="Globin"/>
    <property type="match status" value="1"/>
</dbReference>
<reference evidence="17" key="2">
    <citation type="submission" date="2021-04" db="EMBL/GenBank/DDBJ databases">
        <authorList>
            <person name="Gilroy R."/>
        </authorList>
    </citation>
    <scope>NUCLEOTIDE SEQUENCE</scope>
    <source>
        <strain evidence="17">5925</strain>
    </source>
</reference>
<dbReference type="GO" id="GO:0019825">
    <property type="term" value="F:oxygen binding"/>
    <property type="evidence" value="ECO:0007669"/>
    <property type="project" value="InterPro"/>
</dbReference>
<dbReference type="InterPro" id="IPR017927">
    <property type="entry name" value="FAD-bd_FR_type"/>
</dbReference>
<dbReference type="EMBL" id="DWUR01000134">
    <property type="protein sequence ID" value="HJD50018.1"/>
    <property type="molecule type" value="Genomic_DNA"/>
</dbReference>
<keyword evidence="6" id="KW-0001">2Fe-2S</keyword>
<keyword evidence="5 14" id="KW-0561">Oxygen transport</keyword>
<dbReference type="PROSITE" id="PS01033">
    <property type="entry name" value="GLOBIN"/>
    <property type="match status" value="1"/>
</dbReference>
<keyword evidence="7" id="KW-0479">Metal-binding</keyword>
<keyword evidence="11" id="KW-0520">NAD</keyword>
<dbReference type="Gene3D" id="2.40.30.10">
    <property type="entry name" value="Translation factors"/>
    <property type="match status" value="1"/>
</dbReference>
<comment type="cofactor">
    <cofactor evidence="1">
        <name>heme b</name>
        <dbReference type="ChEBI" id="CHEBI:60344"/>
    </cofactor>
</comment>
<dbReference type="Pfam" id="PF00175">
    <property type="entry name" value="NAD_binding_1"/>
    <property type="match status" value="1"/>
</dbReference>
<comment type="similarity">
    <text evidence="14">Belongs to the globin family.</text>
</comment>
<keyword evidence="10" id="KW-0411">Iron-sulfur</keyword>
<dbReference type="Gene3D" id="3.40.50.80">
    <property type="entry name" value="Nucleotide-binding domain of ferredoxin-NADP reductase (FNR) module"/>
    <property type="match status" value="1"/>
</dbReference>
<dbReference type="PANTHER" id="PTHR43396">
    <property type="entry name" value="FLAVOHEMOPROTEIN"/>
    <property type="match status" value="1"/>
</dbReference>
<sequence>MFIAETPANARGRLTPGNAEIIKQTLPLVGANITKITPIFYEKMFAAHPELIADTFNRGNQKSGEQQKALAASIATFAAMLVDDSAPDPVEMLSRIGHKHVSLGIVEDQYPIVHDNLFAAIVEVLGEDVVTPEVAAAWDEVYWLMAKVLIDYERELYRSAGVADGEVFTTAEIITRKQLPAEAMEFTLRPDEMTEKFMDALPGQYTSIGVRLPDGARQLRQYSLVDVDREAGCIRIAVQRDGEVSSFLMDSLSDGDRVDATLPAGDLVLDDSSAPVVLVSQGIGSTPMVGMLSALAAAKSERQVVVLHADSSDQEHAQRDLQESLSAQIGGTYKPFYRESDQRMNLEELAAEGLLPTGAYWFLCGGTSFMQNIREQIADNEHALAPEKVAFELFSPNDWLIS</sequence>
<evidence type="ECO:0000256" key="10">
    <source>
        <dbReference type="ARBA" id="ARBA00023014"/>
    </source>
</evidence>
<dbReference type="EC" id="1.14.12.17" evidence="3"/>
<dbReference type="PROSITE" id="PS51384">
    <property type="entry name" value="FAD_FR"/>
    <property type="match status" value="1"/>
</dbReference>